<accession>A0AAV5F7J2</accession>
<dbReference type="EMBL" id="BQKI01000082">
    <property type="protein sequence ID" value="GJN30355.1"/>
    <property type="molecule type" value="Genomic_DNA"/>
</dbReference>
<evidence type="ECO:0000313" key="2">
    <source>
        <dbReference type="EMBL" id="GJN30355.1"/>
    </source>
</evidence>
<organism evidence="2 3">
    <name type="scientific">Eleusine coracana subsp. coracana</name>
    <dbReference type="NCBI Taxonomy" id="191504"/>
    <lineage>
        <taxon>Eukaryota</taxon>
        <taxon>Viridiplantae</taxon>
        <taxon>Streptophyta</taxon>
        <taxon>Embryophyta</taxon>
        <taxon>Tracheophyta</taxon>
        <taxon>Spermatophyta</taxon>
        <taxon>Magnoliopsida</taxon>
        <taxon>Liliopsida</taxon>
        <taxon>Poales</taxon>
        <taxon>Poaceae</taxon>
        <taxon>PACMAD clade</taxon>
        <taxon>Chloridoideae</taxon>
        <taxon>Cynodonteae</taxon>
        <taxon>Eleusininae</taxon>
        <taxon>Eleusine</taxon>
    </lineage>
</organism>
<sequence length="133" mass="14363">MVKSATRSAVSKLELVFLYKPRTISGPSKSRAPLPSPTSYGTNETPATKHELAAAPTEVLPPGFSSPSLNLIRNHSDDEFSVAGEKPDVEFMDYQNDDTLQSYDLEDGPVVVTAPFPFKNGQPKSVLVGRNLG</sequence>
<reference evidence="2" key="2">
    <citation type="submission" date="2021-12" db="EMBL/GenBank/DDBJ databases">
        <title>Resequencing data analysis of finger millet.</title>
        <authorList>
            <person name="Hatakeyama M."/>
            <person name="Aluri S."/>
            <person name="Balachadran M.T."/>
            <person name="Sivarajan S.R."/>
            <person name="Poveda L."/>
            <person name="Shimizu-Inatsugi R."/>
            <person name="Schlapbach R."/>
            <person name="Sreeman S.M."/>
            <person name="Shimizu K.K."/>
        </authorList>
    </citation>
    <scope>NUCLEOTIDE SEQUENCE</scope>
</reference>
<comment type="caution">
    <text evidence="2">The sequence shown here is derived from an EMBL/GenBank/DDBJ whole genome shotgun (WGS) entry which is preliminary data.</text>
</comment>
<dbReference type="Proteomes" id="UP001054889">
    <property type="component" value="Unassembled WGS sequence"/>
</dbReference>
<gene>
    <name evidence="2" type="primary">gb18651</name>
    <name evidence="2" type="ORF">PR202_gb18651</name>
</gene>
<dbReference type="AlphaFoldDB" id="A0AAV5F7J2"/>
<keyword evidence="3" id="KW-1185">Reference proteome</keyword>
<proteinExistence type="predicted"/>
<reference evidence="2" key="1">
    <citation type="journal article" date="2018" name="DNA Res.">
        <title>Multiple hybrid de novo genome assembly of finger millet, an orphan allotetraploid crop.</title>
        <authorList>
            <person name="Hatakeyama M."/>
            <person name="Aluri S."/>
            <person name="Balachadran M.T."/>
            <person name="Sivarajan S.R."/>
            <person name="Patrignani A."/>
            <person name="Gruter S."/>
            <person name="Poveda L."/>
            <person name="Shimizu-Inatsugi R."/>
            <person name="Baeten J."/>
            <person name="Francoijs K.J."/>
            <person name="Nataraja K.N."/>
            <person name="Reddy Y.A.N."/>
            <person name="Phadnis S."/>
            <person name="Ravikumar R.L."/>
            <person name="Schlapbach R."/>
            <person name="Sreeman S.M."/>
            <person name="Shimizu K.K."/>
        </authorList>
    </citation>
    <scope>NUCLEOTIDE SEQUENCE</scope>
</reference>
<feature type="region of interest" description="Disordered" evidence="1">
    <location>
        <begin position="23"/>
        <end position="50"/>
    </location>
</feature>
<feature type="compositionally biased region" description="Polar residues" evidence="1">
    <location>
        <begin position="37"/>
        <end position="46"/>
    </location>
</feature>
<protein>
    <submittedName>
        <fullName evidence="2">Uncharacterized protein</fullName>
    </submittedName>
</protein>
<name>A0AAV5F7J2_ELECO</name>
<evidence type="ECO:0000256" key="1">
    <source>
        <dbReference type="SAM" id="MobiDB-lite"/>
    </source>
</evidence>
<evidence type="ECO:0000313" key="3">
    <source>
        <dbReference type="Proteomes" id="UP001054889"/>
    </source>
</evidence>